<dbReference type="Pfam" id="PF13673">
    <property type="entry name" value="Acetyltransf_10"/>
    <property type="match status" value="1"/>
</dbReference>
<accession>A0A1I0W6T1</accession>
<evidence type="ECO:0000259" key="1">
    <source>
        <dbReference type="PROSITE" id="PS51186"/>
    </source>
</evidence>
<keyword evidence="3" id="KW-1185">Reference proteome</keyword>
<organism evidence="2 3">
    <name type="scientific">Acetitomaculum ruminis DSM 5522</name>
    <dbReference type="NCBI Taxonomy" id="1120918"/>
    <lineage>
        <taxon>Bacteria</taxon>
        <taxon>Bacillati</taxon>
        <taxon>Bacillota</taxon>
        <taxon>Clostridia</taxon>
        <taxon>Lachnospirales</taxon>
        <taxon>Lachnospiraceae</taxon>
        <taxon>Acetitomaculum</taxon>
    </lineage>
</organism>
<evidence type="ECO:0000313" key="2">
    <source>
        <dbReference type="EMBL" id="SFA84224.1"/>
    </source>
</evidence>
<dbReference type="GO" id="GO:0016747">
    <property type="term" value="F:acyltransferase activity, transferring groups other than amino-acyl groups"/>
    <property type="evidence" value="ECO:0007669"/>
    <property type="project" value="InterPro"/>
</dbReference>
<gene>
    <name evidence="2" type="ORF">SAMN05216249_103117</name>
</gene>
<dbReference type="Proteomes" id="UP000198838">
    <property type="component" value="Unassembled WGS sequence"/>
</dbReference>
<keyword evidence="2" id="KW-0808">Transferase</keyword>
<dbReference type="PROSITE" id="PS51186">
    <property type="entry name" value="GNAT"/>
    <property type="match status" value="1"/>
</dbReference>
<sequence length="154" mass="17338">MIKGVYLSVEDDMSQVKNIREKVFNEELKVPKEANTDGLDKMAMSVILDHEGKKVATGRMRFDGEEFIMDQVAVLKEERGQGYGDFVVRMLLDKVFMSNGTDINTDVVKGTEGFFETIGFWVTGEEFKDEKSGLTLVPMKAQKGKIKTQCQGHC</sequence>
<dbReference type="Gene3D" id="3.40.630.30">
    <property type="match status" value="1"/>
</dbReference>
<dbReference type="EMBL" id="FOJY01000003">
    <property type="protein sequence ID" value="SFA84224.1"/>
    <property type="molecule type" value="Genomic_DNA"/>
</dbReference>
<proteinExistence type="predicted"/>
<keyword evidence="2" id="KW-0012">Acyltransferase</keyword>
<dbReference type="AlphaFoldDB" id="A0A1I0W6T1"/>
<dbReference type="SUPFAM" id="SSF55729">
    <property type="entry name" value="Acyl-CoA N-acyltransferases (Nat)"/>
    <property type="match status" value="1"/>
</dbReference>
<evidence type="ECO:0000313" key="3">
    <source>
        <dbReference type="Proteomes" id="UP000198838"/>
    </source>
</evidence>
<reference evidence="2 3" key="1">
    <citation type="submission" date="2016-10" db="EMBL/GenBank/DDBJ databases">
        <authorList>
            <person name="de Groot N.N."/>
        </authorList>
    </citation>
    <scope>NUCLEOTIDE SEQUENCE [LARGE SCALE GENOMIC DNA]</scope>
    <source>
        <strain evidence="2 3">DSM 5522</strain>
    </source>
</reference>
<dbReference type="RefSeq" id="WP_092870574.1">
    <property type="nucleotide sequence ID" value="NZ_FOJY01000003.1"/>
</dbReference>
<dbReference type="CDD" id="cd04301">
    <property type="entry name" value="NAT_SF"/>
    <property type="match status" value="1"/>
</dbReference>
<name>A0A1I0W6T1_9FIRM</name>
<dbReference type="OrthoDB" id="9796171at2"/>
<protein>
    <submittedName>
        <fullName evidence="2">Predicted N-acyltransferase, GNAT family</fullName>
    </submittedName>
</protein>
<dbReference type="InterPro" id="IPR016181">
    <property type="entry name" value="Acyl_CoA_acyltransferase"/>
</dbReference>
<dbReference type="STRING" id="1120918.SAMN05216249_103117"/>
<feature type="domain" description="N-acetyltransferase" evidence="1">
    <location>
        <begin position="4"/>
        <end position="144"/>
    </location>
</feature>
<dbReference type="InterPro" id="IPR000182">
    <property type="entry name" value="GNAT_dom"/>
</dbReference>